<protein>
    <submittedName>
        <fullName evidence="1">Nucleotidyltransferase</fullName>
    </submittedName>
</protein>
<dbReference type="CDD" id="cd05403">
    <property type="entry name" value="NT_KNTase_like"/>
    <property type="match status" value="1"/>
</dbReference>
<dbReference type="Gene3D" id="3.30.460.10">
    <property type="entry name" value="Beta Polymerase, domain 2"/>
    <property type="match status" value="1"/>
</dbReference>
<dbReference type="Proteomes" id="UP000600946">
    <property type="component" value="Unassembled WGS sequence"/>
</dbReference>
<keyword evidence="2" id="KW-1185">Reference proteome</keyword>
<gene>
    <name evidence="1" type="ORF">GCM10010326_40540</name>
</gene>
<accession>A0ABQ3ACI5</accession>
<name>A0ABQ3ACI5_9ACTN</name>
<dbReference type="GeneID" id="96291993"/>
<organism evidence="1 2">
    <name type="scientific">Streptomyces xanthochromogenes</name>
    <dbReference type="NCBI Taxonomy" id="67384"/>
    <lineage>
        <taxon>Bacteria</taxon>
        <taxon>Bacillati</taxon>
        <taxon>Actinomycetota</taxon>
        <taxon>Actinomycetes</taxon>
        <taxon>Kitasatosporales</taxon>
        <taxon>Streptomycetaceae</taxon>
        <taxon>Streptomyces</taxon>
    </lineage>
</organism>
<comment type="caution">
    <text evidence="1">The sequence shown here is derived from an EMBL/GenBank/DDBJ whole genome shotgun (WGS) entry which is preliminary data.</text>
</comment>
<evidence type="ECO:0000313" key="2">
    <source>
        <dbReference type="Proteomes" id="UP000600946"/>
    </source>
</evidence>
<sequence length="240" mass="25659">MDHVKTAEALVHSRFPEARAAFLAGSVLTARRTATSDLDIVVLLDGPPAPFRESLVHSGWPVELFVQTEAVWRAFADQETAARQSPLLAMCADGMLLADRDGFGTALQAESRQRLAAGPPPLTATECEDRRYALTDTLDDLRGCTDPLERTYLVAALLQGASELALLVGGHWLGTAKWLSRRLATADPGLHRRLTGAAAAAVADQPGGAAEFEAAVHTVLQRAGGPIWAGYRRGSQDRTP</sequence>
<dbReference type="EMBL" id="BMUU01000006">
    <property type="protein sequence ID" value="GGY42237.1"/>
    <property type="molecule type" value="Genomic_DNA"/>
</dbReference>
<dbReference type="RefSeq" id="WP_190027878.1">
    <property type="nucleotide sequence ID" value="NZ_BMUU01000006.1"/>
</dbReference>
<proteinExistence type="predicted"/>
<reference evidence="2" key="1">
    <citation type="journal article" date="2019" name="Int. J. Syst. Evol. Microbiol.">
        <title>The Global Catalogue of Microorganisms (GCM) 10K type strain sequencing project: providing services to taxonomists for standard genome sequencing and annotation.</title>
        <authorList>
            <consortium name="The Broad Institute Genomics Platform"/>
            <consortium name="The Broad Institute Genome Sequencing Center for Infectious Disease"/>
            <person name="Wu L."/>
            <person name="Ma J."/>
        </authorList>
    </citation>
    <scope>NUCLEOTIDE SEQUENCE [LARGE SCALE GENOMIC DNA]</scope>
    <source>
        <strain evidence="2">JCM 4594</strain>
    </source>
</reference>
<dbReference type="InterPro" id="IPR043519">
    <property type="entry name" value="NT_sf"/>
</dbReference>
<dbReference type="SUPFAM" id="SSF81301">
    <property type="entry name" value="Nucleotidyltransferase"/>
    <property type="match status" value="1"/>
</dbReference>
<evidence type="ECO:0000313" key="1">
    <source>
        <dbReference type="EMBL" id="GGY42237.1"/>
    </source>
</evidence>